<dbReference type="Pfam" id="PF01207">
    <property type="entry name" value="Dus"/>
    <property type="match status" value="1"/>
</dbReference>
<evidence type="ECO:0000256" key="7">
    <source>
        <dbReference type="ARBA" id="ARBA00022884"/>
    </source>
</evidence>
<feature type="binding site" evidence="9">
    <location>
        <begin position="288"/>
        <end position="290"/>
    </location>
    <ligand>
        <name>FMN</name>
        <dbReference type="ChEBI" id="CHEBI:58210"/>
    </ligand>
</feature>
<evidence type="ECO:0000256" key="6">
    <source>
        <dbReference type="ARBA" id="ARBA00022857"/>
    </source>
</evidence>
<gene>
    <name evidence="9" type="primary">dusA</name>
    <name evidence="11" type="ORF">BCL93_108103</name>
</gene>
<feature type="binding site" evidence="9">
    <location>
        <position position="248"/>
    </location>
    <ligand>
        <name>FMN</name>
        <dbReference type="ChEBI" id="CHEBI:58210"/>
    </ligand>
</feature>
<dbReference type="EMBL" id="QLSX01000008">
    <property type="protein sequence ID" value="RAR59754.1"/>
    <property type="molecule type" value="Genomic_DNA"/>
</dbReference>
<comment type="catalytic activity">
    <reaction evidence="9">
        <text>5,6-dihydrouridine(20) in tRNA + NADP(+) = uridine(20) in tRNA + NADPH + H(+)</text>
        <dbReference type="Rhea" id="RHEA:53336"/>
        <dbReference type="Rhea" id="RHEA-COMP:13533"/>
        <dbReference type="Rhea" id="RHEA-COMP:13534"/>
        <dbReference type="ChEBI" id="CHEBI:15378"/>
        <dbReference type="ChEBI" id="CHEBI:57783"/>
        <dbReference type="ChEBI" id="CHEBI:58349"/>
        <dbReference type="ChEBI" id="CHEBI:65315"/>
        <dbReference type="ChEBI" id="CHEBI:74443"/>
        <dbReference type="EC" id="1.3.1.91"/>
    </reaction>
</comment>
<dbReference type="PROSITE" id="PS01136">
    <property type="entry name" value="UPF0034"/>
    <property type="match status" value="1"/>
</dbReference>
<dbReference type="Gene3D" id="3.20.20.70">
    <property type="entry name" value="Aldolase class I"/>
    <property type="match status" value="1"/>
</dbReference>
<feature type="binding site" evidence="9">
    <location>
        <begin position="310"/>
        <end position="311"/>
    </location>
    <ligand>
        <name>FMN</name>
        <dbReference type="ChEBI" id="CHEBI:58210"/>
    </ligand>
</feature>
<keyword evidence="6 9" id="KW-0521">NADP</keyword>
<feature type="binding site" evidence="9">
    <location>
        <position position="216"/>
    </location>
    <ligand>
        <name>FMN</name>
        <dbReference type="ChEBI" id="CHEBI:58210"/>
    </ligand>
</feature>
<comment type="catalytic activity">
    <reaction evidence="9">
        <text>5,6-dihydrouridine(20a) in tRNA + NADP(+) = uridine(20a) in tRNA + NADPH + H(+)</text>
        <dbReference type="Rhea" id="RHEA:53344"/>
        <dbReference type="Rhea" id="RHEA-COMP:13535"/>
        <dbReference type="Rhea" id="RHEA-COMP:13536"/>
        <dbReference type="ChEBI" id="CHEBI:15378"/>
        <dbReference type="ChEBI" id="CHEBI:57783"/>
        <dbReference type="ChEBI" id="CHEBI:58349"/>
        <dbReference type="ChEBI" id="CHEBI:65315"/>
        <dbReference type="ChEBI" id="CHEBI:74443"/>
    </reaction>
</comment>
<evidence type="ECO:0000256" key="5">
    <source>
        <dbReference type="ARBA" id="ARBA00022694"/>
    </source>
</evidence>
<evidence type="ECO:0000259" key="10">
    <source>
        <dbReference type="Pfam" id="PF01207"/>
    </source>
</evidence>
<keyword evidence="2 9" id="KW-0820">tRNA-binding</keyword>
<dbReference type="Proteomes" id="UP000249700">
    <property type="component" value="Unassembled WGS sequence"/>
</dbReference>
<feature type="domain" description="DUS-like FMN-binding" evidence="10">
    <location>
        <begin position="91"/>
        <end position="397"/>
    </location>
</feature>
<keyword evidence="8 9" id="KW-0560">Oxidoreductase</keyword>
<feature type="site" description="Interacts with tRNA; defines subfamily-specific binding signature" evidence="9">
    <location>
        <position position="260"/>
    </location>
</feature>
<dbReference type="AlphaFoldDB" id="A0A328XLT1"/>
<feature type="binding site" evidence="9">
    <location>
        <position position="147"/>
    </location>
    <ligand>
        <name>FMN</name>
        <dbReference type="ChEBI" id="CHEBI:58210"/>
    </ligand>
</feature>
<dbReference type="NCBIfam" id="NF008774">
    <property type="entry name" value="PRK11815.1"/>
    <property type="match status" value="1"/>
</dbReference>
<dbReference type="GO" id="GO:0102266">
    <property type="term" value="F:tRNA-dihydrouridine20a synthase activity"/>
    <property type="evidence" value="ECO:0007669"/>
    <property type="project" value="RHEA"/>
</dbReference>
<dbReference type="InterPro" id="IPR035587">
    <property type="entry name" value="DUS-like_FMN-bd"/>
</dbReference>
<evidence type="ECO:0000256" key="8">
    <source>
        <dbReference type="ARBA" id="ARBA00023002"/>
    </source>
</evidence>
<evidence type="ECO:0000313" key="12">
    <source>
        <dbReference type="Proteomes" id="UP000249700"/>
    </source>
</evidence>
<feature type="site" description="Interacts with tRNA; defines subfamily-specific binding signature" evidence="9">
    <location>
        <position position="379"/>
    </location>
</feature>
<comment type="catalytic activity">
    <reaction evidence="9">
        <text>5,6-dihydrouridine(20) in tRNA + NAD(+) = uridine(20) in tRNA + NADH + H(+)</text>
        <dbReference type="Rhea" id="RHEA:53340"/>
        <dbReference type="Rhea" id="RHEA-COMP:13533"/>
        <dbReference type="Rhea" id="RHEA-COMP:13534"/>
        <dbReference type="ChEBI" id="CHEBI:15378"/>
        <dbReference type="ChEBI" id="CHEBI:57540"/>
        <dbReference type="ChEBI" id="CHEBI:57945"/>
        <dbReference type="ChEBI" id="CHEBI:65315"/>
        <dbReference type="ChEBI" id="CHEBI:74443"/>
        <dbReference type="EC" id="1.3.1.91"/>
    </reaction>
</comment>
<keyword evidence="5 9" id="KW-0819">tRNA processing</keyword>
<evidence type="ECO:0000256" key="2">
    <source>
        <dbReference type="ARBA" id="ARBA00022555"/>
    </source>
</evidence>
<comment type="catalytic activity">
    <reaction evidence="9">
        <text>5,6-dihydrouridine(20a) in tRNA + NAD(+) = uridine(20a) in tRNA + NADH + H(+)</text>
        <dbReference type="Rhea" id="RHEA:53348"/>
        <dbReference type="Rhea" id="RHEA-COMP:13535"/>
        <dbReference type="Rhea" id="RHEA-COMP:13536"/>
        <dbReference type="ChEBI" id="CHEBI:15378"/>
        <dbReference type="ChEBI" id="CHEBI:57540"/>
        <dbReference type="ChEBI" id="CHEBI:57945"/>
        <dbReference type="ChEBI" id="CHEBI:65315"/>
        <dbReference type="ChEBI" id="CHEBI:74443"/>
    </reaction>
</comment>
<comment type="function">
    <text evidence="9">Catalyzes the synthesis of 5,6-dihydrouridine (D), a modified base found in the D-loop of most tRNAs, via the reduction of the C5-C6 double bond in target uridines. Specifically modifies U20 and U20a in tRNAs.</text>
</comment>
<dbReference type="GO" id="GO:0050660">
    <property type="term" value="F:flavin adenine dinucleotide binding"/>
    <property type="evidence" value="ECO:0007669"/>
    <property type="project" value="InterPro"/>
</dbReference>
<name>A0A328XLT1_9GAMM</name>
<feature type="site" description="Interacts with tRNA" evidence="9">
    <location>
        <position position="174"/>
    </location>
</feature>
<dbReference type="PANTHER" id="PTHR42907">
    <property type="entry name" value="FMN-LINKED OXIDOREDUCTASES SUPERFAMILY PROTEIN"/>
    <property type="match status" value="1"/>
</dbReference>
<evidence type="ECO:0000256" key="3">
    <source>
        <dbReference type="ARBA" id="ARBA00022630"/>
    </source>
</evidence>
<dbReference type="NCBIfam" id="TIGR00742">
    <property type="entry name" value="yjbN"/>
    <property type="match status" value="1"/>
</dbReference>
<dbReference type="PANTHER" id="PTHR42907:SF1">
    <property type="entry name" value="FMN-LINKED OXIDOREDUCTASES SUPERFAMILY PROTEIN"/>
    <property type="match status" value="1"/>
</dbReference>
<dbReference type="GO" id="GO:0010181">
    <property type="term" value="F:FMN binding"/>
    <property type="evidence" value="ECO:0007669"/>
    <property type="project" value="UniProtKB-UniRule"/>
</dbReference>
<feature type="site" description="Interacts with tRNA" evidence="9">
    <location>
        <position position="263"/>
    </location>
</feature>
<dbReference type="GO" id="GO:0102264">
    <property type="term" value="F:tRNA-dihydrouridine20 synthase activity"/>
    <property type="evidence" value="ECO:0007669"/>
    <property type="project" value="UniProtKB-EC"/>
</dbReference>
<dbReference type="SUPFAM" id="SSF51395">
    <property type="entry name" value="FMN-linked oxidoreductases"/>
    <property type="match status" value="1"/>
</dbReference>
<keyword evidence="3 9" id="KW-0285">Flavoprotein</keyword>
<keyword evidence="7 9" id="KW-0694">RNA-binding</keyword>
<feature type="binding site" evidence="9">
    <location>
        <begin position="93"/>
        <end position="95"/>
    </location>
    <ligand>
        <name>FMN</name>
        <dbReference type="ChEBI" id="CHEBI:58210"/>
    </ligand>
</feature>
<dbReference type="HAMAP" id="MF_02041">
    <property type="entry name" value="DusA_subfam"/>
    <property type="match status" value="1"/>
</dbReference>
<comment type="similarity">
    <text evidence="9">Belongs to the Dus family. DusA subfamily.</text>
</comment>
<evidence type="ECO:0000256" key="9">
    <source>
        <dbReference type="HAMAP-Rule" id="MF_02041"/>
    </source>
</evidence>
<dbReference type="InterPro" id="IPR004653">
    <property type="entry name" value="DusA"/>
</dbReference>
<proteinExistence type="inferred from homology"/>
<reference evidence="11 12" key="1">
    <citation type="submission" date="2018-06" db="EMBL/GenBank/DDBJ databases">
        <title>Comparative analysis of microorganisms from saline springs in Andes Mountain Range, Colombia.</title>
        <authorList>
            <person name="Rubin E."/>
        </authorList>
    </citation>
    <scope>NUCLEOTIDE SEQUENCE [LARGE SCALE GENOMIC DNA]</scope>
    <source>
        <strain evidence="11 12">USBA-857</strain>
    </source>
</reference>
<dbReference type="EC" id="1.3.1.91" evidence="9"/>
<dbReference type="GO" id="GO:0000049">
    <property type="term" value="F:tRNA binding"/>
    <property type="evidence" value="ECO:0007669"/>
    <property type="project" value="UniProtKB-UniRule"/>
</dbReference>
<evidence type="ECO:0000256" key="4">
    <source>
        <dbReference type="ARBA" id="ARBA00022643"/>
    </source>
</evidence>
<keyword evidence="4 9" id="KW-0288">FMN</keyword>
<dbReference type="Gene3D" id="1.20.120.1460">
    <property type="match status" value="1"/>
</dbReference>
<evidence type="ECO:0000256" key="1">
    <source>
        <dbReference type="ARBA" id="ARBA00001917"/>
    </source>
</evidence>
<organism evidence="11 12">
    <name type="scientific">Onishia taeanensis</name>
    <dbReference type="NCBI Taxonomy" id="284577"/>
    <lineage>
        <taxon>Bacteria</taxon>
        <taxon>Pseudomonadati</taxon>
        <taxon>Pseudomonadota</taxon>
        <taxon>Gammaproteobacteria</taxon>
        <taxon>Oceanospirillales</taxon>
        <taxon>Halomonadaceae</taxon>
        <taxon>Onishia</taxon>
    </lineage>
</organism>
<protein>
    <recommendedName>
        <fullName evidence="9">tRNA-dihydrouridine(20/20a) synthase</fullName>
        <ecNumber evidence="9">1.3.1.91</ecNumber>
    </recommendedName>
    <alternativeName>
        <fullName evidence="9">U20-specific dihydrouridine synthase</fullName>
        <shortName evidence="9">U20-specific Dus</shortName>
    </alternativeName>
    <alternativeName>
        <fullName evidence="9">tRNA-dihydrouridine synthase A</fullName>
    </alternativeName>
</protein>
<dbReference type="InterPro" id="IPR018517">
    <property type="entry name" value="tRNA_hU_synthase_CS"/>
</dbReference>
<sequence length="412" mass="45075">MPTRAERASGCSHPLSMATCTRQAVMGEYAPFQGALVAPTLTKPLPFGPGETPANTRRGADHRASPRHCNVMTDLANATSPPAPLDRTFSVAPMMDWTTRDYRAFARTLSRHALLYTEMVTTGAILHGSPRKRFLGYEAVEHPLALQLGGSDAGELAECAAIAEEWGYDEVNLNVGCPSDRVQNNLIGACLMGHPDKVASAVKAMQAAVSIPVTVKCRIGIDDQDEDADLERFIDEVAAAGCEVFTLHARKAWLEGLSPKENRDVPPLNYGRVHRLKQQRPELHIGINGGIKTLDECREHLERVDSVMLGREAYQNPWLLAGVDEAIYGKQGPATSRHDAARAFRPYIAMRLAEGAKLNHITRHLLGLFQGCPGGRRFRRHLSENAHRDGAGLEVFDEALSLVSEERLAQPA</sequence>
<feature type="active site" description="Proton donor" evidence="9">
    <location>
        <position position="177"/>
    </location>
</feature>
<dbReference type="CDD" id="cd02801">
    <property type="entry name" value="DUS_like_FMN"/>
    <property type="match status" value="1"/>
</dbReference>
<feature type="site" description="Interacts with tRNA; defines subfamily-specific binding signature" evidence="9">
    <location>
        <position position="376"/>
    </location>
</feature>
<accession>A0A328XLT1</accession>
<comment type="caution">
    <text evidence="11">The sequence shown here is derived from an EMBL/GenBank/DDBJ whole genome shotgun (WGS) entry which is preliminary data.</text>
</comment>
<dbReference type="InterPro" id="IPR013785">
    <property type="entry name" value="Aldolase_TIM"/>
</dbReference>
<comment type="cofactor">
    <cofactor evidence="1 9">
        <name>FMN</name>
        <dbReference type="ChEBI" id="CHEBI:58210"/>
    </cofactor>
</comment>
<evidence type="ECO:0000313" key="11">
    <source>
        <dbReference type="EMBL" id="RAR59754.1"/>
    </source>
</evidence>